<proteinExistence type="predicted"/>
<comment type="subcellular location">
    <subcellularLocation>
        <location evidence="1">Cell membrane</location>
        <topology evidence="1">Multi-pass membrane protein</topology>
    </subcellularLocation>
</comment>
<dbReference type="EMBL" id="CP015220">
    <property type="protein sequence ID" value="AMY23313.1"/>
    <property type="molecule type" value="Genomic_DNA"/>
</dbReference>
<reference evidence="7 8" key="1">
    <citation type="journal article" date="2016" name="Genome Announc.">
        <title>Complete Genome and Plasmid Sequences for Rhodococcus fascians D188 and Draft Sequences for Rhodococcus Isolates PBTS 1 and PBTS 2.</title>
        <authorList>
            <person name="Stamler R.A."/>
            <person name="Vereecke D."/>
            <person name="Zhang Y."/>
            <person name="Schilkey F."/>
            <person name="Devitt N."/>
            <person name="Randall J.J."/>
        </authorList>
    </citation>
    <scope>NUCLEOTIDE SEQUENCE [LARGE SCALE GENOMIC DNA]</scope>
    <source>
        <strain evidence="7 8">PBTS2</strain>
    </source>
</reference>
<evidence type="ECO:0000256" key="5">
    <source>
        <dbReference type="ARBA" id="ARBA00023136"/>
    </source>
</evidence>
<dbReference type="KEGG" id="rhs:A3Q41_02011"/>
<gene>
    <name evidence="7" type="primary">rhtB_2</name>
    <name evidence="7" type="ORF">A3Q41_02011</name>
</gene>
<dbReference type="InterPro" id="IPR001123">
    <property type="entry name" value="LeuE-type"/>
</dbReference>
<feature type="transmembrane region" description="Helical" evidence="6">
    <location>
        <begin position="137"/>
        <end position="163"/>
    </location>
</feature>
<dbReference type="Pfam" id="PF01810">
    <property type="entry name" value="LysE"/>
    <property type="match status" value="1"/>
</dbReference>
<dbReference type="GO" id="GO:0005886">
    <property type="term" value="C:plasma membrane"/>
    <property type="evidence" value="ECO:0007669"/>
    <property type="project" value="UniProtKB-SubCell"/>
</dbReference>
<evidence type="ECO:0000256" key="3">
    <source>
        <dbReference type="ARBA" id="ARBA00022692"/>
    </source>
</evidence>
<keyword evidence="8" id="KW-1185">Reference proteome</keyword>
<feature type="transmembrane region" description="Helical" evidence="6">
    <location>
        <begin position="6"/>
        <end position="31"/>
    </location>
</feature>
<dbReference type="Proteomes" id="UP000076038">
    <property type="component" value="Chromosome"/>
</dbReference>
<dbReference type="PATRIC" id="fig|1653479.3.peg.2033"/>
<sequence>MTDIQWLPFLGVVLLAYAIPGPDFAVVARAAASSRSAGWRAGLGAQTGLCVHMIAAVVGLSLLISRSPMALSIIQILGGLYLVWLGTAALRQSSSERGATSDVRWFRMGLVTNVLNPKAILFFVALLPQFVDADGPLPLQIGLLGIVDVAIGLVVWAVVTAAVGRLTGGSSKSTSWNRVIGVLFIGIGVALAVEAL</sequence>
<feature type="transmembrane region" description="Helical" evidence="6">
    <location>
        <begin position="70"/>
        <end position="90"/>
    </location>
</feature>
<dbReference type="GeneID" id="93552081"/>
<dbReference type="PIRSF" id="PIRSF006324">
    <property type="entry name" value="LeuE"/>
    <property type="match status" value="1"/>
</dbReference>
<evidence type="ECO:0000256" key="4">
    <source>
        <dbReference type="ARBA" id="ARBA00022989"/>
    </source>
</evidence>
<keyword evidence="2" id="KW-1003">Cell membrane</keyword>
<evidence type="ECO:0000313" key="8">
    <source>
        <dbReference type="Proteomes" id="UP000076038"/>
    </source>
</evidence>
<evidence type="ECO:0000313" key="7">
    <source>
        <dbReference type="EMBL" id="AMY23313.1"/>
    </source>
</evidence>
<name>A0A143QJH0_RHOFA</name>
<keyword evidence="5 6" id="KW-0472">Membrane</keyword>
<evidence type="ECO:0000256" key="2">
    <source>
        <dbReference type="ARBA" id="ARBA00022475"/>
    </source>
</evidence>
<dbReference type="OrthoDB" id="9784202at2"/>
<dbReference type="PANTHER" id="PTHR30086:SF17">
    <property type="entry name" value="LYSE FAMILY TRANSLOCATOR"/>
    <property type="match status" value="1"/>
</dbReference>
<dbReference type="PANTHER" id="PTHR30086">
    <property type="entry name" value="ARGININE EXPORTER PROTEIN ARGO"/>
    <property type="match status" value="1"/>
</dbReference>
<evidence type="ECO:0000256" key="1">
    <source>
        <dbReference type="ARBA" id="ARBA00004651"/>
    </source>
</evidence>
<dbReference type="AlphaFoldDB" id="A0A143QJH0"/>
<protein>
    <submittedName>
        <fullName evidence="7">Homoserine/homoserine lactone efflux protein</fullName>
    </submittedName>
</protein>
<dbReference type="RefSeq" id="WP_063216447.1">
    <property type="nucleotide sequence ID" value="NZ_CAKKLU010000002.1"/>
</dbReference>
<evidence type="ECO:0000256" key="6">
    <source>
        <dbReference type="SAM" id="Phobius"/>
    </source>
</evidence>
<dbReference type="GO" id="GO:0015171">
    <property type="term" value="F:amino acid transmembrane transporter activity"/>
    <property type="evidence" value="ECO:0007669"/>
    <property type="project" value="TreeGrafter"/>
</dbReference>
<organism evidence="7 8">
    <name type="scientific">Rhodococcoides fascians</name>
    <name type="common">Rhodococcus fascians</name>
    <dbReference type="NCBI Taxonomy" id="1828"/>
    <lineage>
        <taxon>Bacteria</taxon>
        <taxon>Bacillati</taxon>
        <taxon>Actinomycetota</taxon>
        <taxon>Actinomycetes</taxon>
        <taxon>Mycobacteriales</taxon>
        <taxon>Nocardiaceae</taxon>
        <taxon>Rhodococcoides</taxon>
    </lineage>
</organism>
<accession>A0A143QJH0</accession>
<feature type="transmembrane region" description="Helical" evidence="6">
    <location>
        <begin position="43"/>
        <end position="64"/>
    </location>
</feature>
<feature type="transmembrane region" description="Helical" evidence="6">
    <location>
        <begin position="110"/>
        <end position="131"/>
    </location>
</feature>
<keyword evidence="3 6" id="KW-0812">Transmembrane</keyword>
<reference evidence="8" key="2">
    <citation type="submission" date="2016-04" db="EMBL/GenBank/DDBJ databases">
        <title>Complete Genome and Plasmid Sequences for Rhodococcus fascians D188 and Draft Sequences for Rhodococcus spp. Isolates PBTS 1 and PBTS 2.</title>
        <authorList>
            <person name="Stamer R."/>
            <person name="Vereecke D."/>
            <person name="Zhang Y."/>
            <person name="Schilkey F."/>
            <person name="Devitt N."/>
            <person name="Randall J."/>
        </authorList>
    </citation>
    <scope>NUCLEOTIDE SEQUENCE [LARGE SCALE GENOMIC DNA]</scope>
    <source>
        <strain evidence="8">PBTS2</strain>
    </source>
</reference>
<keyword evidence="4 6" id="KW-1133">Transmembrane helix</keyword>
<feature type="transmembrane region" description="Helical" evidence="6">
    <location>
        <begin position="175"/>
        <end position="193"/>
    </location>
</feature>